<evidence type="ECO:0000313" key="1">
    <source>
        <dbReference type="EMBL" id="KAH9382932.1"/>
    </source>
</evidence>
<proteinExistence type="predicted"/>
<evidence type="ECO:0000313" key="2">
    <source>
        <dbReference type="Proteomes" id="UP000821853"/>
    </source>
</evidence>
<dbReference type="VEuPathDB" id="VectorBase:HLOH_044728"/>
<keyword evidence="2" id="KW-1185">Reference proteome</keyword>
<sequence>MIRDLWKLVHVPALTIADAVVRLLVRGRDVLERRQREVGRTAVGCHGRVANEAVQGDLGWSGFAAREASSKLTFNNRRPLNMHWDRYARRVLPATCIRTQWTRQMYQLEQKSGLSQDPLRVHSVGTYAQAVQQRVREIEDAAWQLALTGKESFYRQHQNSIRAVRLYDNSVGGTLLFEARARC</sequence>
<gene>
    <name evidence="1" type="ORF">HPB48_023567</name>
</gene>
<dbReference type="AlphaFoldDB" id="A0A9J6H6F0"/>
<reference evidence="1 2" key="1">
    <citation type="journal article" date="2020" name="Cell">
        <title>Large-Scale Comparative Analyses of Tick Genomes Elucidate Their Genetic Diversity and Vector Capacities.</title>
        <authorList>
            <consortium name="Tick Genome and Microbiome Consortium (TIGMIC)"/>
            <person name="Jia N."/>
            <person name="Wang J."/>
            <person name="Shi W."/>
            <person name="Du L."/>
            <person name="Sun Y."/>
            <person name="Zhan W."/>
            <person name="Jiang J.F."/>
            <person name="Wang Q."/>
            <person name="Zhang B."/>
            <person name="Ji P."/>
            <person name="Bell-Sakyi L."/>
            <person name="Cui X.M."/>
            <person name="Yuan T.T."/>
            <person name="Jiang B.G."/>
            <person name="Yang W.F."/>
            <person name="Lam T.T."/>
            <person name="Chang Q.C."/>
            <person name="Ding S.J."/>
            <person name="Wang X.J."/>
            <person name="Zhu J.G."/>
            <person name="Ruan X.D."/>
            <person name="Zhao L."/>
            <person name="Wei J.T."/>
            <person name="Ye R.Z."/>
            <person name="Que T.C."/>
            <person name="Du C.H."/>
            <person name="Zhou Y.H."/>
            <person name="Cheng J.X."/>
            <person name="Dai P.F."/>
            <person name="Guo W.B."/>
            <person name="Han X.H."/>
            <person name="Huang E.J."/>
            <person name="Li L.F."/>
            <person name="Wei W."/>
            <person name="Gao Y.C."/>
            <person name="Liu J.Z."/>
            <person name="Shao H.Z."/>
            <person name="Wang X."/>
            <person name="Wang C.C."/>
            <person name="Yang T.C."/>
            <person name="Huo Q.B."/>
            <person name="Li W."/>
            <person name="Chen H.Y."/>
            <person name="Chen S.E."/>
            <person name="Zhou L.G."/>
            <person name="Ni X.B."/>
            <person name="Tian J.H."/>
            <person name="Sheng Y."/>
            <person name="Liu T."/>
            <person name="Pan Y.S."/>
            <person name="Xia L.Y."/>
            <person name="Li J."/>
            <person name="Zhao F."/>
            <person name="Cao W.C."/>
        </authorList>
    </citation>
    <scope>NUCLEOTIDE SEQUENCE [LARGE SCALE GENOMIC DNA]</scope>
    <source>
        <strain evidence="1">HaeL-2018</strain>
    </source>
</reference>
<dbReference type="OMA" id="WDRYARR"/>
<dbReference type="OrthoDB" id="6509940at2759"/>
<protein>
    <submittedName>
        <fullName evidence="1">Uncharacterized protein</fullName>
    </submittedName>
</protein>
<organism evidence="1 2">
    <name type="scientific">Haemaphysalis longicornis</name>
    <name type="common">Bush tick</name>
    <dbReference type="NCBI Taxonomy" id="44386"/>
    <lineage>
        <taxon>Eukaryota</taxon>
        <taxon>Metazoa</taxon>
        <taxon>Ecdysozoa</taxon>
        <taxon>Arthropoda</taxon>
        <taxon>Chelicerata</taxon>
        <taxon>Arachnida</taxon>
        <taxon>Acari</taxon>
        <taxon>Parasitiformes</taxon>
        <taxon>Ixodida</taxon>
        <taxon>Ixodoidea</taxon>
        <taxon>Ixodidae</taxon>
        <taxon>Haemaphysalinae</taxon>
        <taxon>Haemaphysalis</taxon>
    </lineage>
</organism>
<comment type="caution">
    <text evidence="1">The sequence shown here is derived from an EMBL/GenBank/DDBJ whole genome shotgun (WGS) entry which is preliminary data.</text>
</comment>
<dbReference type="EMBL" id="JABSTR010000695">
    <property type="protein sequence ID" value="KAH9382932.1"/>
    <property type="molecule type" value="Genomic_DNA"/>
</dbReference>
<name>A0A9J6H6F0_HAELO</name>
<dbReference type="Proteomes" id="UP000821853">
    <property type="component" value="Unassembled WGS sequence"/>
</dbReference>
<accession>A0A9J6H6F0</accession>